<dbReference type="AlphaFoldDB" id="A0A1R3KAC7"/>
<evidence type="ECO:0000313" key="2">
    <source>
        <dbReference type="EMBL" id="OMP04050.1"/>
    </source>
</evidence>
<feature type="compositionally biased region" description="Basic residues" evidence="1">
    <location>
        <begin position="8"/>
        <end position="30"/>
    </location>
</feature>
<gene>
    <name evidence="2" type="ORF">COLO4_09992</name>
</gene>
<protein>
    <submittedName>
        <fullName evidence="2">Uncharacterized protein</fullName>
    </submittedName>
</protein>
<feature type="region of interest" description="Disordered" evidence="1">
    <location>
        <begin position="1"/>
        <end position="40"/>
    </location>
</feature>
<name>A0A1R3KAC7_9ROSI</name>
<sequence length="40" mass="4665">MTTLTAGRAHREKASRKVVKKRGKKKRRLNSKAERKNKTD</sequence>
<proteinExistence type="predicted"/>
<dbReference type="Proteomes" id="UP000187203">
    <property type="component" value="Unassembled WGS sequence"/>
</dbReference>
<organism evidence="2 3">
    <name type="scientific">Corchorus olitorius</name>
    <dbReference type="NCBI Taxonomy" id="93759"/>
    <lineage>
        <taxon>Eukaryota</taxon>
        <taxon>Viridiplantae</taxon>
        <taxon>Streptophyta</taxon>
        <taxon>Embryophyta</taxon>
        <taxon>Tracheophyta</taxon>
        <taxon>Spermatophyta</taxon>
        <taxon>Magnoliopsida</taxon>
        <taxon>eudicotyledons</taxon>
        <taxon>Gunneridae</taxon>
        <taxon>Pentapetalae</taxon>
        <taxon>rosids</taxon>
        <taxon>malvids</taxon>
        <taxon>Malvales</taxon>
        <taxon>Malvaceae</taxon>
        <taxon>Grewioideae</taxon>
        <taxon>Apeibeae</taxon>
        <taxon>Corchorus</taxon>
    </lineage>
</organism>
<keyword evidence="3" id="KW-1185">Reference proteome</keyword>
<evidence type="ECO:0000256" key="1">
    <source>
        <dbReference type="SAM" id="MobiDB-lite"/>
    </source>
</evidence>
<comment type="caution">
    <text evidence="2">The sequence shown here is derived from an EMBL/GenBank/DDBJ whole genome shotgun (WGS) entry which is preliminary data.</text>
</comment>
<dbReference type="EMBL" id="AWUE01014322">
    <property type="protein sequence ID" value="OMP04050.1"/>
    <property type="molecule type" value="Genomic_DNA"/>
</dbReference>
<reference evidence="3" key="1">
    <citation type="submission" date="2013-09" db="EMBL/GenBank/DDBJ databases">
        <title>Corchorus olitorius genome sequencing.</title>
        <authorList>
            <person name="Alam M."/>
            <person name="Haque M.S."/>
            <person name="Islam M.S."/>
            <person name="Emdad E.M."/>
            <person name="Islam M.M."/>
            <person name="Ahmed B."/>
            <person name="Halim A."/>
            <person name="Hossen Q.M.M."/>
            <person name="Hossain M.Z."/>
            <person name="Ahmed R."/>
            <person name="Khan M.M."/>
            <person name="Islam R."/>
            <person name="Rashid M.M."/>
            <person name="Khan S.A."/>
            <person name="Rahman M.S."/>
            <person name="Alam M."/>
            <person name="Yahiya A.S."/>
            <person name="Khan M.S."/>
            <person name="Azam M.S."/>
            <person name="Haque T."/>
            <person name="Lashkar M.Z.H."/>
            <person name="Akhand A.I."/>
            <person name="Morshed G."/>
            <person name="Roy S."/>
            <person name="Uddin K.S."/>
            <person name="Rabeya T."/>
            <person name="Hossain A.S."/>
            <person name="Chowdhury A."/>
            <person name="Snigdha A.R."/>
            <person name="Mortoza M.S."/>
            <person name="Matin S.A."/>
            <person name="Hoque S.M.E."/>
            <person name="Islam M.K."/>
            <person name="Roy D.K."/>
            <person name="Haider R."/>
            <person name="Moosa M.M."/>
            <person name="Elias S.M."/>
            <person name="Hasan A.M."/>
            <person name="Jahan S."/>
            <person name="Shafiuddin M."/>
            <person name="Mahmood N."/>
            <person name="Shommy N.S."/>
        </authorList>
    </citation>
    <scope>NUCLEOTIDE SEQUENCE [LARGE SCALE GENOMIC DNA]</scope>
    <source>
        <strain evidence="3">cv. O-4</strain>
    </source>
</reference>
<feature type="compositionally biased region" description="Basic and acidic residues" evidence="1">
    <location>
        <begin position="31"/>
        <end position="40"/>
    </location>
</feature>
<accession>A0A1R3KAC7</accession>
<evidence type="ECO:0000313" key="3">
    <source>
        <dbReference type="Proteomes" id="UP000187203"/>
    </source>
</evidence>